<evidence type="ECO:0000256" key="3">
    <source>
        <dbReference type="ARBA" id="ARBA00022801"/>
    </source>
</evidence>
<comment type="similarity">
    <text evidence="1">Belongs to the peptidase C48 family.</text>
</comment>
<keyword evidence="3" id="KW-0378">Hydrolase</keyword>
<comment type="caution">
    <text evidence="5">The sequence shown here is derived from an EMBL/GenBank/DDBJ whole genome shotgun (WGS) entry which is preliminary data.</text>
</comment>
<feature type="domain" description="Ubiquitin-like protease family profile" evidence="4">
    <location>
        <begin position="334"/>
        <end position="502"/>
    </location>
</feature>
<evidence type="ECO:0000313" key="6">
    <source>
        <dbReference type="Proteomes" id="UP000215335"/>
    </source>
</evidence>
<dbReference type="SUPFAM" id="SSF54001">
    <property type="entry name" value="Cysteine proteinases"/>
    <property type="match status" value="1"/>
</dbReference>
<dbReference type="PANTHER" id="PTHR46609:SF8">
    <property type="entry name" value="YQAJ VIRAL RECOMBINASE DOMAIN-CONTAINING PROTEIN"/>
    <property type="match status" value="1"/>
</dbReference>
<organism evidence="5 6">
    <name type="scientific">Trichomalopsis sarcophagae</name>
    <dbReference type="NCBI Taxonomy" id="543379"/>
    <lineage>
        <taxon>Eukaryota</taxon>
        <taxon>Metazoa</taxon>
        <taxon>Ecdysozoa</taxon>
        <taxon>Arthropoda</taxon>
        <taxon>Hexapoda</taxon>
        <taxon>Insecta</taxon>
        <taxon>Pterygota</taxon>
        <taxon>Neoptera</taxon>
        <taxon>Endopterygota</taxon>
        <taxon>Hymenoptera</taxon>
        <taxon>Apocrita</taxon>
        <taxon>Proctotrupomorpha</taxon>
        <taxon>Chalcidoidea</taxon>
        <taxon>Pteromalidae</taxon>
        <taxon>Pteromalinae</taxon>
        <taxon>Trichomalopsis</taxon>
    </lineage>
</organism>
<dbReference type="Gene3D" id="3.90.320.10">
    <property type="match status" value="1"/>
</dbReference>
<proteinExistence type="inferred from homology"/>
<reference evidence="5 6" key="1">
    <citation type="journal article" date="2017" name="Curr. Biol.">
        <title>The Evolution of Venom by Co-option of Single-Copy Genes.</title>
        <authorList>
            <person name="Martinson E.O."/>
            <person name="Mrinalini"/>
            <person name="Kelkar Y.D."/>
            <person name="Chang C.H."/>
            <person name="Werren J.H."/>
        </authorList>
    </citation>
    <scope>NUCLEOTIDE SEQUENCE [LARGE SCALE GENOMIC DNA]</scope>
    <source>
        <strain evidence="5 6">Alberta</strain>
        <tissue evidence="5">Whole body</tissue>
    </source>
</reference>
<dbReference type="Gene3D" id="3.40.395.10">
    <property type="entry name" value="Adenoviral Proteinase, Chain A"/>
    <property type="match status" value="1"/>
</dbReference>
<evidence type="ECO:0000313" key="5">
    <source>
        <dbReference type="EMBL" id="OXU17820.1"/>
    </source>
</evidence>
<evidence type="ECO:0000259" key="4">
    <source>
        <dbReference type="PROSITE" id="PS50600"/>
    </source>
</evidence>
<keyword evidence="6" id="KW-1185">Reference proteome</keyword>
<protein>
    <recommendedName>
        <fullName evidence="4">Ubiquitin-like protease family profile domain-containing protein</fullName>
    </recommendedName>
</protein>
<evidence type="ECO:0000256" key="2">
    <source>
        <dbReference type="ARBA" id="ARBA00022670"/>
    </source>
</evidence>
<dbReference type="InterPro" id="IPR051703">
    <property type="entry name" value="NF-kappa-B_Signaling_Reg"/>
</dbReference>
<dbReference type="PANTHER" id="PTHR46609">
    <property type="entry name" value="EXONUCLEASE, PHAGE-TYPE/RECB, C-TERMINAL DOMAIN-CONTAINING PROTEIN"/>
    <property type="match status" value="1"/>
</dbReference>
<dbReference type="InterPro" id="IPR011604">
    <property type="entry name" value="PDDEXK-like_dom_sf"/>
</dbReference>
<dbReference type="Pfam" id="PF02902">
    <property type="entry name" value="Peptidase_C48"/>
    <property type="match status" value="1"/>
</dbReference>
<dbReference type="GO" id="GO:0008234">
    <property type="term" value="F:cysteine-type peptidase activity"/>
    <property type="evidence" value="ECO:0007669"/>
    <property type="project" value="InterPro"/>
</dbReference>
<dbReference type="InterPro" id="IPR038765">
    <property type="entry name" value="Papain-like_cys_pep_sf"/>
</dbReference>
<evidence type="ECO:0000256" key="1">
    <source>
        <dbReference type="ARBA" id="ARBA00005234"/>
    </source>
</evidence>
<sequence length="538" mass="63469">MEKVCIFTEIEESFSRISSNCLSLLQQLNNNIVERCNSVLAKIIIGKRINYGLKSSYECRPYASVTQSNTENTLSQVAAALNKTPNDIVCKIENSRKKKNCANKIRYHLKKMHRDDFDKKKSIRTNKDEFYGKYCSKPDLDESEYKAKAQRIMLKLIDQQNRRDEIEMNTREQSDNYNWIEIRKSLLTASNFKSICCRRTTTLSANLIQSQLHITNRKYCDLFIWTPVGTKPFYIERNDTFWEQKMEPFLKLFYEECLLPEIVDSRTKRKMPLREPSFIIEAKIKKEEDPKSKMLKKRKLNAEIDDDIINKKATSRERRKKSLDLLSLYGFASETLWSDEFFTLKKDEWINGSDIDSFIIVNFHKIWKANNVISIPTAITNFIVGDRCFIEKDKSWHMYNLKYHFPQLVFSPYCRSSHWCLIVLDIKKKTFMHINPIEKSTDGVMKESTEVYNLFIKYLNECNVTNDLCAIEWQQVIFTEKRPMQKDSVNCGVYVMYYMHCLGNNIRMTLDFDPNEYRKIITQDLLSSSDSMENNCLA</sequence>
<dbReference type="AlphaFoldDB" id="A0A232EHI1"/>
<accession>A0A232EHI1</accession>
<gene>
    <name evidence="5" type="ORF">TSAR_011407</name>
</gene>
<name>A0A232EHI1_9HYME</name>
<dbReference type="InterPro" id="IPR003653">
    <property type="entry name" value="Peptidase_C48_C"/>
</dbReference>
<dbReference type="PROSITE" id="PS50600">
    <property type="entry name" value="ULP_PROTEASE"/>
    <property type="match status" value="1"/>
</dbReference>
<dbReference type="Proteomes" id="UP000215335">
    <property type="component" value="Unassembled WGS sequence"/>
</dbReference>
<dbReference type="GO" id="GO:0006508">
    <property type="term" value="P:proteolysis"/>
    <property type="evidence" value="ECO:0007669"/>
    <property type="project" value="UniProtKB-KW"/>
</dbReference>
<keyword evidence="2" id="KW-0645">Protease</keyword>
<dbReference type="EMBL" id="NNAY01004491">
    <property type="protein sequence ID" value="OXU17820.1"/>
    <property type="molecule type" value="Genomic_DNA"/>
</dbReference>